<dbReference type="OrthoDB" id="284184at2759"/>
<dbReference type="SUPFAM" id="SSF53474">
    <property type="entry name" value="alpha/beta-Hydrolases"/>
    <property type="match status" value="1"/>
</dbReference>
<dbReference type="InterPro" id="IPR029058">
    <property type="entry name" value="AB_hydrolase_fold"/>
</dbReference>
<comment type="caution">
    <text evidence="4">The sequence shown here is derived from an EMBL/GenBank/DDBJ whole genome shotgun (WGS) entry which is preliminary data.</text>
</comment>
<proteinExistence type="inferred from homology"/>
<evidence type="ECO:0000313" key="5">
    <source>
        <dbReference type="Proteomes" id="UP001140510"/>
    </source>
</evidence>
<protein>
    <recommendedName>
        <fullName evidence="3">AB hydrolase-1 domain-containing protein</fullName>
    </recommendedName>
</protein>
<evidence type="ECO:0000259" key="3">
    <source>
        <dbReference type="Pfam" id="PF00561"/>
    </source>
</evidence>
<dbReference type="InterPro" id="IPR000073">
    <property type="entry name" value="AB_hydrolase_1"/>
</dbReference>
<dbReference type="PANTHER" id="PTHR43329">
    <property type="entry name" value="EPOXIDE HYDROLASE"/>
    <property type="match status" value="1"/>
</dbReference>
<comment type="similarity">
    <text evidence="2">Belongs to the AB hydrolase superfamily. Epoxide hydrolase family.</text>
</comment>
<keyword evidence="1" id="KW-0378">Hydrolase</keyword>
<reference evidence="4" key="1">
    <citation type="submission" date="2022-10" db="EMBL/GenBank/DDBJ databases">
        <title>Tapping the CABI collections for fungal endophytes: first genome assemblies for Collariella, Neodidymelliopsis, Ascochyta clinopodiicola, Didymella pomorum, Didymosphaeria variabile, Neocosmospora piperis and Neocucurbitaria cava.</title>
        <authorList>
            <person name="Hill R."/>
        </authorList>
    </citation>
    <scope>NUCLEOTIDE SEQUENCE</scope>
    <source>
        <strain evidence="4">IMI 355091</strain>
    </source>
</reference>
<sequence length="335" mass="38375">MDAFQKKTLKTLRGYTYTYYVADGDKSLPTLIFHHGWPDHATMWKDVATGLRSLNHPMIIPDMLGYDGTDKPTDPAEYQFKKMTKDIIEIADAEAAQNIVSIGHDWGSSAASRLYNHYPERVVGLINLNVVYMPPTGDEFNLEKFNAMTKERLGRPIFSYWQVNADKDGHKLLYDNLERAFRVLHGAGPTMAEILTTPGVYKDYLINGGHEFELRKYAQDPEFKKTFIDRMTRDGFEGPQCWYRATCENYQSASDKELPRDRMVVKVPALYIGAKDDPVCPPEIMIPYKQQLLPQLEEAELIDAAHFIPYEAPEEVVKRIVPWLKKTFGKQEAAL</sequence>
<accession>A0A9W8Z6E9</accession>
<evidence type="ECO:0000313" key="4">
    <source>
        <dbReference type="EMBL" id="KAJ4400422.1"/>
    </source>
</evidence>
<evidence type="ECO:0000256" key="1">
    <source>
        <dbReference type="ARBA" id="ARBA00022801"/>
    </source>
</evidence>
<organism evidence="4 5">
    <name type="scientific">Didymella pomorum</name>
    <dbReference type="NCBI Taxonomy" id="749634"/>
    <lineage>
        <taxon>Eukaryota</taxon>
        <taxon>Fungi</taxon>
        <taxon>Dikarya</taxon>
        <taxon>Ascomycota</taxon>
        <taxon>Pezizomycotina</taxon>
        <taxon>Dothideomycetes</taxon>
        <taxon>Pleosporomycetidae</taxon>
        <taxon>Pleosporales</taxon>
        <taxon>Pleosporineae</taxon>
        <taxon>Didymellaceae</taxon>
        <taxon>Didymella</taxon>
    </lineage>
</organism>
<dbReference type="EMBL" id="JAPEVA010000089">
    <property type="protein sequence ID" value="KAJ4400422.1"/>
    <property type="molecule type" value="Genomic_DNA"/>
</dbReference>
<dbReference type="Proteomes" id="UP001140510">
    <property type="component" value="Unassembled WGS sequence"/>
</dbReference>
<gene>
    <name evidence="4" type="ORF">N0V91_008676</name>
</gene>
<dbReference type="InterPro" id="IPR000639">
    <property type="entry name" value="Epox_hydrolase-like"/>
</dbReference>
<dbReference type="Pfam" id="PF00561">
    <property type="entry name" value="Abhydrolase_1"/>
    <property type="match status" value="1"/>
</dbReference>
<name>A0A9W8Z6E9_9PLEO</name>
<feature type="domain" description="AB hydrolase-1" evidence="3">
    <location>
        <begin position="29"/>
        <end position="313"/>
    </location>
</feature>
<dbReference type="GO" id="GO:0016787">
    <property type="term" value="F:hydrolase activity"/>
    <property type="evidence" value="ECO:0007669"/>
    <property type="project" value="UniProtKB-KW"/>
</dbReference>
<dbReference type="Gene3D" id="3.40.50.1820">
    <property type="entry name" value="alpha/beta hydrolase"/>
    <property type="match status" value="1"/>
</dbReference>
<dbReference type="PRINTS" id="PR00412">
    <property type="entry name" value="EPOXHYDRLASE"/>
</dbReference>
<evidence type="ECO:0000256" key="2">
    <source>
        <dbReference type="ARBA" id="ARBA00038334"/>
    </source>
</evidence>
<dbReference type="AlphaFoldDB" id="A0A9W8Z6E9"/>
<keyword evidence="5" id="KW-1185">Reference proteome</keyword>